<dbReference type="Proteomes" id="UP000237105">
    <property type="component" value="Unassembled WGS sequence"/>
</dbReference>
<feature type="region of interest" description="Disordered" evidence="1">
    <location>
        <begin position="42"/>
        <end position="64"/>
    </location>
</feature>
<protein>
    <submittedName>
        <fullName evidence="2">Uncharacterized protein</fullName>
    </submittedName>
</protein>
<name>A0A2P5CW81_PARAD</name>
<accession>A0A2P5CW81</accession>
<evidence type="ECO:0000313" key="2">
    <source>
        <dbReference type="EMBL" id="PON65310.1"/>
    </source>
</evidence>
<dbReference type="AlphaFoldDB" id="A0A2P5CW81"/>
<evidence type="ECO:0000256" key="1">
    <source>
        <dbReference type="SAM" id="MobiDB-lite"/>
    </source>
</evidence>
<organism evidence="2 3">
    <name type="scientific">Parasponia andersonii</name>
    <name type="common">Sponia andersonii</name>
    <dbReference type="NCBI Taxonomy" id="3476"/>
    <lineage>
        <taxon>Eukaryota</taxon>
        <taxon>Viridiplantae</taxon>
        <taxon>Streptophyta</taxon>
        <taxon>Embryophyta</taxon>
        <taxon>Tracheophyta</taxon>
        <taxon>Spermatophyta</taxon>
        <taxon>Magnoliopsida</taxon>
        <taxon>eudicotyledons</taxon>
        <taxon>Gunneridae</taxon>
        <taxon>Pentapetalae</taxon>
        <taxon>rosids</taxon>
        <taxon>fabids</taxon>
        <taxon>Rosales</taxon>
        <taxon>Cannabaceae</taxon>
        <taxon>Parasponia</taxon>
    </lineage>
</organism>
<gene>
    <name evidence="2" type="ORF">PanWU01x14_118270</name>
</gene>
<dbReference type="EMBL" id="JXTB01000089">
    <property type="protein sequence ID" value="PON65310.1"/>
    <property type="molecule type" value="Genomic_DNA"/>
</dbReference>
<feature type="compositionally biased region" description="Basic residues" evidence="1">
    <location>
        <begin position="45"/>
        <end position="64"/>
    </location>
</feature>
<comment type="caution">
    <text evidence="2">The sequence shown here is derived from an EMBL/GenBank/DDBJ whole genome shotgun (WGS) entry which is preliminary data.</text>
</comment>
<sequence length="64" mass="7579">RENHLIPTETHILSMIIITILRVNQPLQPLQAITLHAHDLPYRGHSCRRRNHRSSVRRSALRKR</sequence>
<reference evidence="3" key="1">
    <citation type="submission" date="2016-06" db="EMBL/GenBank/DDBJ databases">
        <title>Parallel loss of symbiosis genes in relatives of nitrogen-fixing non-legume Parasponia.</title>
        <authorList>
            <person name="Van Velzen R."/>
            <person name="Holmer R."/>
            <person name="Bu F."/>
            <person name="Rutten L."/>
            <person name="Van Zeijl A."/>
            <person name="Liu W."/>
            <person name="Santuari L."/>
            <person name="Cao Q."/>
            <person name="Sharma T."/>
            <person name="Shen D."/>
            <person name="Roswanjaya Y."/>
            <person name="Wardhani T."/>
            <person name="Kalhor M.S."/>
            <person name="Jansen J."/>
            <person name="Van den Hoogen J."/>
            <person name="Gungor B."/>
            <person name="Hartog M."/>
            <person name="Hontelez J."/>
            <person name="Verver J."/>
            <person name="Yang W.-C."/>
            <person name="Schijlen E."/>
            <person name="Repin R."/>
            <person name="Schilthuizen M."/>
            <person name="Schranz E."/>
            <person name="Heidstra R."/>
            <person name="Miyata K."/>
            <person name="Fedorova E."/>
            <person name="Kohlen W."/>
            <person name="Bisseling T."/>
            <person name="Smit S."/>
            <person name="Geurts R."/>
        </authorList>
    </citation>
    <scope>NUCLEOTIDE SEQUENCE [LARGE SCALE GENOMIC DNA]</scope>
    <source>
        <strain evidence="3">cv. WU1-14</strain>
    </source>
</reference>
<evidence type="ECO:0000313" key="3">
    <source>
        <dbReference type="Proteomes" id="UP000237105"/>
    </source>
</evidence>
<keyword evidence="3" id="KW-1185">Reference proteome</keyword>
<feature type="non-terminal residue" evidence="2">
    <location>
        <position position="1"/>
    </location>
</feature>
<proteinExistence type="predicted"/>